<organism evidence="1 2">
    <name type="scientific">Candidatus Enterousia avicola</name>
    <dbReference type="NCBI Taxonomy" id="2840787"/>
    <lineage>
        <taxon>Bacteria</taxon>
        <taxon>Pseudomonadati</taxon>
        <taxon>Pseudomonadota</taxon>
        <taxon>Alphaproteobacteria</taxon>
        <taxon>Candidatus Enterousia</taxon>
    </lineage>
</organism>
<gene>
    <name evidence="1" type="ORF">IAC63_02080</name>
</gene>
<dbReference type="EMBL" id="DVNO01000016">
    <property type="protein sequence ID" value="HIU65407.1"/>
    <property type="molecule type" value="Genomic_DNA"/>
</dbReference>
<dbReference type="AlphaFoldDB" id="A0A9D1SMU8"/>
<accession>A0A9D1SMU8</accession>
<comment type="caution">
    <text evidence="1">The sequence shown here is derived from an EMBL/GenBank/DDBJ whole genome shotgun (WGS) entry which is preliminary data.</text>
</comment>
<dbReference type="Proteomes" id="UP000824142">
    <property type="component" value="Unassembled WGS sequence"/>
</dbReference>
<protein>
    <submittedName>
        <fullName evidence="1">Uncharacterized protein</fullName>
    </submittedName>
</protein>
<name>A0A9D1SMU8_9PROT</name>
<dbReference type="PROSITE" id="PS51257">
    <property type="entry name" value="PROKAR_LIPOPROTEIN"/>
    <property type="match status" value="1"/>
</dbReference>
<proteinExistence type="predicted"/>
<sequence length="394" mass="41506">MRKIPYYLVFLGLLTACSDGGTPTCVGPNGACGFGGLTPDPNRFIDPAANSNKQVTMMISLNEAQITAYIKNKLAGYTGGTPENYLNVAQAALDIASGEDISNIPEESMAPAMYVVSPNLFASCGGAADVSTCISDWGAANSKLLAQRLVELRARADELNIAEVDFSNTIEPDSVLTFSVDENGKIIGVTVDGVSYDRNGNTNSFSNADGTLVYKSGTLDPSLEMTGLSYSDFGVYTITDSSGVNKVIPFAGGYTSQKIAENDIQTAINTDVKFSGAALGVVTNSDNEQLNIADNRASLLFSKDTGQTTLSASFDNWYDISVVKDMNDTTANINFSDYTGTDNYKLPDDVASGTASMDVGYYGATPETGIPTEATGLVNYSGNGINMDVSFGVK</sequence>
<reference evidence="1" key="1">
    <citation type="submission" date="2020-10" db="EMBL/GenBank/DDBJ databases">
        <authorList>
            <person name="Gilroy R."/>
        </authorList>
    </citation>
    <scope>NUCLEOTIDE SEQUENCE</scope>
    <source>
        <strain evidence="1">CHK136-897</strain>
    </source>
</reference>
<evidence type="ECO:0000313" key="1">
    <source>
        <dbReference type="EMBL" id="HIU65407.1"/>
    </source>
</evidence>
<reference evidence="1" key="2">
    <citation type="journal article" date="2021" name="PeerJ">
        <title>Extensive microbial diversity within the chicken gut microbiome revealed by metagenomics and culture.</title>
        <authorList>
            <person name="Gilroy R."/>
            <person name="Ravi A."/>
            <person name="Getino M."/>
            <person name="Pursley I."/>
            <person name="Horton D.L."/>
            <person name="Alikhan N.F."/>
            <person name="Baker D."/>
            <person name="Gharbi K."/>
            <person name="Hall N."/>
            <person name="Watson M."/>
            <person name="Adriaenssens E.M."/>
            <person name="Foster-Nyarko E."/>
            <person name="Jarju S."/>
            <person name="Secka A."/>
            <person name="Antonio M."/>
            <person name="Oren A."/>
            <person name="Chaudhuri R.R."/>
            <person name="La Ragione R."/>
            <person name="Hildebrand F."/>
            <person name="Pallen M.J."/>
        </authorList>
    </citation>
    <scope>NUCLEOTIDE SEQUENCE</scope>
    <source>
        <strain evidence="1">CHK136-897</strain>
    </source>
</reference>
<evidence type="ECO:0000313" key="2">
    <source>
        <dbReference type="Proteomes" id="UP000824142"/>
    </source>
</evidence>